<dbReference type="PANTHER" id="PTHR30098:SF2">
    <property type="entry name" value="LEUCYL_PHENYLALANYL-TRNA--PROTEIN TRANSFERASE"/>
    <property type="match status" value="1"/>
</dbReference>
<reference evidence="5 6" key="2">
    <citation type="submission" date="2012-02" db="EMBL/GenBank/DDBJ databases">
        <title>Improved High-Quality Draft sequence of Desulfobacter postgatei 2ac9.</title>
        <authorList>
            <consortium name="US DOE Joint Genome Institute"/>
            <person name="Lucas S."/>
            <person name="Han J."/>
            <person name="Lapidus A."/>
            <person name="Cheng J.-F."/>
            <person name="Goodwin L."/>
            <person name="Pitluck S."/>
            <person name="Peters L."/>
            <person name="Ovchinnikova G."/>
            <person name="Held B."/>
            <person name="Detter J.C."/>
            <person name="Han C."/>
            <person name="Tapia R."/>
            <person name="Land M."/>
            <person name="Hauser L."/>
            <person name="Kyrpides N."/>
            <person name="Ivanova N."/>
            <person name="Pagani I."/>
            <person name="Orellana R."/>
            <person name="Lovley D."/>
            <person name="Woyke T."/>
        </authorList>
    </citation>
    <scope>NUCLEOTIDE SEQUENCE [LARGE SCALE GENOMIC DNA]</scope>
    <source>
        <strain evidence="5 6">2ac9</strain>
    </source>
</reference>
<dbReference type="InterPro" id="IPR042203">
    <property type="entry name" value="Leu/Phe-tRNA_Trfase_C"/>
</dbReference>
<reference evidence="5 6" key="1">
    <citation type="submission" date="2011-09" db="EMBL/GenBank/DDBJ databases">
        <authorList>
            <consortium name="US DOE Joint Genome Institute (JGI-PGF)"/>
            <person name="Lucas S."/>
            <person name="Han J."/>
            <person name="Lapidus A."/>
            <person name="Cheng J.-F."/>
            <person name="Goodwin L."/>
            <person name="Pitluck S."/>
            <person name="Peters L."/>
            <person name="Land M.L."/>
            <person name="Hauser L."/>
            <person name="Orellana R."/>
            <person name="Lovley D."/>
            <person name="Woyke T.J."/>
        </authorList>
    </citation>
    <scope>NUCLEOTIDE SEQUENCE [LARGE SCALE GENOMIC DNA]</scope>
    <source>
        <strain evidence="5 6">2ac9</strain>
    </source>
</reference>
<organism evidence="5 6">
    <name type="scientific">Desulfobacter postgatei 2ac9</name>
    <dbReference type="NCBI Taxonomy" id="879212"/>
    <lineage>
        <taxon>Bacteria</taxon>
        <taxon>Pseudomonadati</taxon>
        <taxon>Thermodesulfobacteriota</taxon>
        <taxon>Desulfobacteria</taxon>
        <taxon>Desulfobacterales</taxon>
        <taxon>Desulfobacteraceae</taxon>
        <taxon>Desulfobacter</taxon>
    </lineage>
</organism>
<dbReference type="GO" id="GO:0008914">
    <property type="term" value="F:leucyl-tRNA--protein transferase activity"/>
    <property type="evidence" value="ECO:0007669"/>
    <property type="project" value="UniProtKB-UniRule"/>
</dbReference>
<protein>
    <recommendedName>
        <fullName evidence="4">Leucyl/phenylalanyl-tRNA--protein transferase</fullName>
        <ecNumber evidence="4">2.3.2.6</ecNumber>
    </recommendedName>
    <alternativeName>
        <fullName evidence="4">L/F-transferase</fullName>
    </alternativeName>
    <alternativeName>
        <fullName evidence="4">Leucyltransferase</fullName>
    </alternativeName>
    <alternativeName>
        <fullName evidence="4">Phenyalanyltransferase</fullName>
    </alternativeName>
</protein>
<dbReference type="PANTHER" id="PTHR30098">
    <property type="entry name" value="LEUCYL/PHENYLALANYL-TRNA--PROTEIN TRANSFERASE"/>
    <property type="match status" value="1"/>
</dbReference>
<accession>I5B0J9</accession>
<dbReference type="RefSeq" id="WP_004071892.1">
    <property type="nucleotide sequence ID" value="NZ_CM001488.1"/>
</dbReference>
<dbReference type="GO" id="GO:0005737">
    <property type="term" value="C:cytoplasm"/>
    <property type="evidence" value="ECO:0007669"/>
    <property type="project" value="UniProtKB-SubCell"/>
</dbReference>
<dbReference type="FunFam" id="3.40.630.70:FF:000001">
    <property type="entry name" value="Leucyl/phenylalanyl-tRNA--protein transferase"/>
    <property type="match status" value="1"/>
</dbReference>
<dbReference type="STRING" id="879212.DespoDRAFT_01040"/>
<evidence type="ECO:0000313" key="6">
    <source>
        <dbReference type="Proteomes" id="UP000005778"/>
    </source>
</evidence>
<evidence type="ECO:0000256" key="4">
    <source>
        <dbReference type="HAMAP-Rule" id="MF_00688"/>
    </source>
</evidence>
<evidence type="ECO:0000313" key="5">
    <source>
        <dbReference type="EMBL" id="EIM63012.1"/>
    </source>
</evidence>
<evidence type="ECO:0000256" key="3">
    <source>
        <dbReference type="ARBA" id="ARBA00023315"/>
    </source>
</evidence>
<comment type="function">
    <text evidence="4">Functions in the N-end rule pathway of protein degradation where it conjugates Leu, Phe and, less efficiently, Met from aminoacyl-tRNAs to the N-termini of proteins containing an N-terminal arginine or lysine.</text>
</comment>
<comment type="catalytic activity">
    <reaction evidence="4">
        <text>N-terminal L-lysyl-[protein] + L-leucyl-tRNA(Leu) = N-terminal L-leucyl-L-lysyl-[protein] + tRNA(Leu) + H(+)</text>
        <dbReference type="Rhea" id="RHEA:12340"/>
        <dbReference type="Rhea" id="RHEA-COMP:9613"/>
        <dbReference type="Rhea" id="RHEA-COMP:9622"/>
        <dbReference type="Rhea" id="RHEA-COMP:12670"/>
        <dbReference type="Rhea" id="RHEA-COMP:12671"/>
        <dbReference type="ChEBI" id="CHEBI:15378"/>
        <dbReference type="ChEBI" id="CHEBI:65249"/>
        <dbReference type="ChEBI" id="CHEBI:78442"/>
        <dbReference type="ChEBI" id="CHEBI:78494"/>
        <dbReference type="ChEBI" id="CHEBI:133043"/>
        <dbReference type="EC" id="2.3.2.6"/>
    </reaction>
</comment>
<dbReference type="InterPro" id="IPR042221">
    <property type="entry name" value="Leu/Phe-tRNA_Trfase_N"/>
</dbReference>
<dbReference type="EMBL" id="CM001488">
    <property type="protein sequence ID" value="EIM63012.1"/>
    <property type="molecule type" value="Genomic_DNA"/>
</dbReference>
<dbReference type="Gene3D" id="3.30.70.3550">
    <property type="entry name" value="Leucyl/phenylalanyl-tRNA-protein transferase, N-terminal domain"/>
    <property type="match status" value="1"/>
</dbReference>
<dbReference type="Gene3D" id="3.40.630.70">
    <property type="entry name" value="Leucyl/phenylalanyl-tRNA-protein transferase, C-terminal domain"/>
    <property type="match status" value="1"/>
</dbReference>
<keyword evidence="2 4" id="KW-0808">Transferase</keyword>
<gene>
    <name evidence="4" type="primary">aat</name>
    <name evidence="5" type="ORF">DespoDRAFT_01040</name>
</gene>
<dbReference type="HOGENOM" id="CLU_075045_0_0_7"/>
<comment type="catalytic activity">
    <reaction evidence="4">
        <text>L-phenylalanyl-tRNA(Phe) + an N-terminal L-alpha-aminoacyl-[protein] = an N-terminal L-phenylalanyl-L-alpha-aminoacyl-[protein] + tRNA(Phe)</text>
        <dbReference type="Rhea" id="RHEA:43632"/>
        <dbReference type="Rhea" id="RHEA-COMP:9668"/>
        <dbReference type="Rhea" id="RHEA-COMP:9699"/>
        <dbReference type="Rhea" id="RHEA-COMP:10636"/>
        <dbReference type="Rhea" id="RHEA-COMP:10637"/>
        <dbReference type="ChEBI" id="CHEBI:78442"/>
        <dbReference type="ChEBI" id="CHEBI:78531"/>
        <dbReference type="ChEBI" id="CHEBI:78597"/>
        <dbReference type="ChEBI" id="CHEBI:83561"/>
        <dbReference type="EC" id="2.3.2.6"/>
    </reaction>
</comment>
<dbReference type="SUPFAM" id="SSF55729">
    <property type="entry name" value="Acyl-CoA N-acyltransferases (Nat)"/>
    <property type="match status" value="1"/>
</dbReference>
<evidence type="ECO:0000256" key="1">
    <source>
        <dbReference type="ARBA" id="ARBA00022490"/>
    </source>
</evidence>
<name>I5B0J9_9BACT</name>
<comment type="catalytic activity">
    <reaction evidence="4">
        <text>N-terminal L-arginyl-[protein] + L-leucyl-tRNA(Leu) = N-terminal L-leucyl-L-arginyl-[protein] + tRNA(Leu) + H(+)</text>
        <dbReference type="Rhea" id="RHEA:50416"/>
        <dbReference type="Rhea" id="RHEA-COMP:9613"/>
        <dbReference type="Rhea" id="RHEA-COMP:9622"/>
        <dbReference type="Rhea" id="RHEA-COMP:12672"/>
        <dbReference type="Rhea" id="RHEA-COMP:12673"/>
        <dbReference type="ChEBI" id="CHEBI:15378"/>
        <dbReference type="ChEBI" id="CHEBI:64719"/>
        <dbReference type="ChEBI" id="CHEBI:78442"/>
        <dbReference type="ChEBI" id="CHEBI:78494"/>
        <dbReference type="ChEBI" id="CHEBI:133044"/>
        <dbReference type="EC" id="2.3.2.6"/>
    </reaction>
</comment>
<keyword evidence="6" id="KW-1185">Reference proteome</keyword>
<dbReference type="InterPro" id="IPR004616">
    <property type="entry name" value="Leu/Phe-tRNA_Trfase"/>
</dbReference>
<dbReference type="GO" id="GO:0030163">
    <property type="term" value="P:protein catabolic process"/>
    <property type="evidence" value="ECO:0007669"/>
    <property type="project" value="UniProtKB-UniRule"/>
</dbReference>
<dbReference type="Pfam" id="PF03588">
    <property type="entry name" value="Leu_Phe_trans"/>
    <property type="match status" value="1"/>
</dbReference>
<dbReference type="InterPro" id="IPR016181">
    <property type="entry name" value="Acyl_CoA_acyltransferase"/>
</dbReference>
<dbReference type="eggNOG" id="COG2360">
    <property type="taxonomic scope" value="Bacteria"/>
</dbReference>
<dbReference type="Proteomes" id="UP000005778">
    <property type="component" value="Chromosome"/>
</dbReference>
<comment type="similarity">
    <text evidence="4">Belongs to the L/F-transferase family.</text>
</comment>
<dbReference type="AlphaFoldDB" id="I5B0J9"/>
<keyword evidence="1 4" id="KW-0963">Cytoplasm</keyword>
<keyword evidence="3 4" id="KW-0012">Acyltransferase</keyword>
<sequence length="247" mass="27536">MPLFRLSEKSQFPPAWLARSDGLLCIGGDLCAKRLILAYRNGIFPWFSNSEPVLWWSPDPRTVLFPSRIRMSKSLKKTIRKACFSIRINTAFEQTIVACSQPRQDKPEGTWLVDEMIDAYITLHKMGLAHSVEAWQGDQLAGGLYGVSLGKAFFGESMFSLVSNASKVALVALAQELDKQGFGMIDCQVTSGHLLRMGAQEISRDLFLDMLNHGVDQKVSDGLWRSGRHLFPQIKTISPPSHIPDAV</sequence>
<dbReference type="OrthoDB" id="9790282at2"/>
<dbReference type="HAMAP" id="MF_00688">
    <property type="entry name" value="Leu_Phe_trans"/>
    <property type="match status" value="1"/>
</dbReference>
<dbReference type="EC" id="2.3.2.6" evidence="4"/>
<evidence type="ECO:0000256" key="2">
    <source>
        <dbReference type="ARBA" id="ARBA00022679"/>
    </source>
</evidence>
<comment type="subcellular location">
    <subcellularLocation>
        <location evidence="4">Cytoplasm</location>
    </subcellularLocation>
</comment>
<proteinExistence type="inferred from homology"/>
<dbReference type="NCBIfam" id="TIGR00667">
    <property type="entry name" value="aat"/>
    <property type="match status" value="1"/>
</dbReference>